<feature type="compositionally biased region" description="Basic and acidic residues" evidence="10">
    <location>
        <begin position="397"/>
        <end position="409"/>
    </location>
</feature>
<accession>A0AAE8MIS7</accession>
<keyword evidence="7" id="KW-0131">Cell cycle</keyword>
<comment type="subcellular location">
    <subcellularLocation>
        <location evidence="1">Chromosome</location>
        <location evidence="1">Centromere</location>
    </subcellularLocation>
</comment>
<gene>
    <name evidence="13" type="ORF">FTOL_11379</name>
</gene>
<proteinExistence type="inferred from homology"/>
<evidence type="ECO:0000256" key="2">
    <source>
        <dbReference type="ARBA" id="ARBA00010845"/>
    </source>
</evidence>
<feature type="domain" description="Shugoshin C-terminal" evidence="11">
    <location>
        <begin position="481"/>
        <end position="504"/>
    </location>
</feature>
<feature type="compositionally biased region" description="Basic and acidic residues" evidence="10">
    <location>
        <begin position="663"/>
        <end position="675"/>
    </location>
</feature>
<evidence type="ECO:0000256" key="9">
    <source>
        <dbReference type="SAM" id="Coils"/>
    </source>
</evidence>
<evidence type="ECO:0000256" key="3">
    <source>
        <dbReference type="ARBA" id="ARBA00022454"/>
    </source>
</evidence>
<feature type="compositionally biased region" description="Polar residues" evidence="10">
    <location>
        <begin position="314"/>
        <end position="323"/>
    </location>
</feature>
<feature type="region of interest" description="Disordered" evidence="10">
    <location>
        <begin position="355"/>
        <end position="683"/>
    </location>
</feature>
<dbReference type="GO" id="GO:0051301">
    <property type="term" value="P:cell division"/>
    <property type="evidence" value="ECO:0007669"/>
    <property type="project" value="UniProtKB-KW"/>
</dbReference>
<evidence type="ECO:0000259" key="11">
    <source>
        <dbReference type="Pfam" id="PF07557"/>
    </source>
</evidence>
<keyword evidence="14" id="KW-1185">Reference proteome</keyword>
<feature type="compositionally biased region" description="Basic and acidic residues" evidence="10">
    <location>
        <begin position="603"/>
        <end position="613"/>
    </location>
</feature>
<evidence type="ECO:0000256" key="7">
    <source>
        <dbReference type="ARBA" id="ARBA00023306"/>
    </source>
</evidence>
<evidence type="ECO:0000256" key="8">
    <source>
        <dbReference type="ARBA" id="ARBA00023328"/>
    </source>
</evidence>
<evidence type="ECO:0000259" key="12">
    <source>
        <dbReference type="Pfam" id="PF07558"/>
    </source>
</evidence>
<feature type="compositionally biased region" description="Basic residues" evidence="10">
    <location>
        <begin position="107"/>
        <end position="118"/>
    </location>
</feature>
<feature type="compositionally biased region" description="Basic and acidic residues" evidence="10">
    <location>
        <begin position="497"/>
        <end position="510"/>
    </location>
</feature>
<protein>
    <recommendedName>
        <fullName evidence="15">Shugoshin</fullName>
    </recommendedName>
</protein>
<dbReference type="Pfam" id="PF07558">
    <property type="entry name" value="Shugoshin_N"/>
    <property type="match status" value="1"/>
</dbReference>
<keyword evidence="5" id="KW-0159">Chromosome partition</keyword>
<dbReference type="AlphaFoldDB" id="A0AAE8MIS7"/>
<dbReference type="InterPro" id="IPR011515">
    <property type="entry name" value="Shugoshin_C"/>
</dbReference>
<dbReference type="Pfam" id="PF07557">
    <property type="entry name" value="Shugoshin_C"/>
    <property type="match status" value="1"/>
</dbReference>
<reference evidence="13" key="1">
    <citation type="submission" date="2018-03" db="EMBL/GenBank/DDBJ databases">
        <authorList>
            <person name="Guldener U."/>
        </authorList>
    </citation>
    <scope>NUCLEOTIDE SEQUENCE</scope>
</reference>
<feature type="compositionally biased region" description="Basic and acidic residues" evidence="10">
    <location>
        <begin position="250"/>
        <end position="266"/>
    </location>
</feature>
<dbReference type="Proteomes" id="UP001187734">
    <property type="component" value="Unassembled WGS sequence"/>
</dbReference>
<evidence type="ECO:0000256" key="6">
    <source>
        <dbReference type="ARBA" id="ARBA00023054"/>
    </source>
</evidence>
<feature type="compositionally biased region" description="Polar residues" evidence="10">
    <location>
        <begin position="122"/>
        <end position="132"/>
    </location>
</feature>
<sequence length="683" mass="74490">MARLNEPPVSTDSLETLRKKLLRQNRDLAKSNNIRALRIRELENDCACMLSENLELRGRIIELEKELEDNDTRRIADHALAIKAKLESQLTEWGTLLAGLGLEPPMKRHSPRPRKSTKPRLSFSSARPSPSQRRLRDIAREIEELGHISETKSYPRQSMNPQQILALRSEAGNDDIHDTSQSPELGPPPVSHFIEEQEEEEGPVKIDSPTRSRPTHIPTPALIQESPKSKLAPPETFTSPQANKTLPRPSPEKKKKEGITKPKEMMPIETKPLATKSIETNTQQVVIETPVPQAQPVKIGSKRKLAARDDMVTSRPSRTNNENENPRTAVENPVIGEKAGGRVVKELTGIRKDVRDKANATGARKPLAAKSTNGDMTSPKKISKPVAIDEVTAAKADIVRSKASQDRPKSKSKSLAPITIETVLAPQPSAPGVVEMPSNLGTPFTDPALLSPNSPDSAAPVDTGRGGTPPPGDVNASREPSRPSRRNRTAVSYAEPNLRDKMRRPTKDMLDAVAGEGKYARRSSVAEQAPDTARVKRESGAEDLWKKLPSADGTNAEHEPGSIPASPLAGKGSPADCSKTLSIRSGRRTSMMIHEIVTSSGTSHEDGEVKDETASDTTGLSEVDVYEFTPSSPQTEDQAAAAAEMKKKTAGRRPSRRVSSAVHSEEDPGARERASSRRRSMML</sequence>
<comment type="similarity">
    <text evidence="2">Belongs to the shugoshin family.</text>
</comment>
<keyword evidence="4" id="KW-0132">Cell division</keyword>
<evidence type="ECO:0000256" key="5">
    <source>
        <dbReference type="ARBA" id="ARBA00022829"/>
    </source>
</evidence>
<dbReference type="InterPro" id="IPR011516">
    <property type="entry name" value="Shugoshin_N"/>
</dbReference>
<feature type="coiled-coil region" evidence="9">
    <location>
        <begin position="14"/>
        <end position="59"/>
    </location>
</feature>
<feature type="region of interest" description="Disordered" evidence="10">
    <location>
        <begin position="101"/>
        <end position="135"/>
    </location>
</feature>
<feature type="region of interest" description="Disordered" evidence="10">
    <location>
        <begin position="173"/>
        <end position="270"/>
    </location>
</feature>
<keyword evidence="8" id="KW-0137">Centromere</keyword>
<evidence type="ECO:0000313" key="13">
    <source>
        <dbReference type="EMBL" id="SPJ85598.1"/>
    </source>
</evidence>
<evidence type="ECO:0000256" key="1">
    <source>
        <dbReference type="ARBA" id="ARBA00004584"/>
    </source>
</evidence>
<evidence type="ECO:0000256" key="4">
    <source>
        <dbReference type="ARBA" id="ARBA00022618"/>
    </source>
</evidence>
<name>A0AAE8MIS7_9HYPO</name>
<dbReference type="GO" id="GO:0000779">
    <property type="term" value="C:condensed chromosome, centromeric region"/>
    <property type="evidence" value="ECO:0007669"/>
    <property type="project" value="UniProtKB-ARBA"/>
</dbReference>
<evidence type="ECO:0008006" key="15">
    <source>
        <dbReference type="Google" id="ProtNLM"/>
    </source>
</evidence>
<keyword evidence="3" id="KW-0158">Chromosome</keyword>
<dbReference type="EMBL" id="ONZP01000486">
    <property type="protein sequence ID" value="SPJ85598.1"/>
    <property type="molecule type" value="Genomic_DNA"/>
</dbReference>
<keyword evidence="6 9" id="KW-0175">Coiled coil</keyword>
<dbReference type="GO" id="GO:0045132">
    <property type="term" value="P:meiotic chromosome segregation"/>
    <property type="evidence" value="ECO:0007669"/>
    <property type="project" value="InterPro"/>
</dbReference>
<dbReference type="GO" id="GO:0005634">
    <property type="term" value="C:nucleus"/>
    <property type="evidence" value="ECO:0007669"/>
    <property type="project" value="InterPro"/>
</dbReference>
<evidence type="ECO:0000256" key="10">
    <source>
        <dbReference type="SAM" id="MobiDB-lite"/>
    </source>
</evidence>
<comment type="caution">
    <text evidence="13">The sequence shown here is derived from an EMBL/GenBank/DDBJ whole genome shotgun (WGS) entry which is preliminary data.</text>
</comment>
<feature type="region of interest" description="Disordered" evidence="10">
    <location>
        <begin position="296"/>
        <end position="337"/>
    </location>
</feature>
<feature type="domain" description="Shugoshin N-terminal coiled-coil" evidence="12">
    <location>
        <begin position="17"/>
        <end position="61"/>
    </location>
</feature>
<evidence type="ECO:0000313" key="14">
    <source>
        <dbReference type="Proteomes" id="UP001187734"/>
    </source>
</evidence>
<feature type="compositionally biased region" description="Basic and acidic residues" evidence="10">
    <location>
        <begin position="533"/>
        <end position="546"/>
    </location>
</feature>
<organism evidence="13 14">
    <name type="scientific">Fusarium torulosum</name>
    <dbReference type="NCBI Taxonomy" id="33205"/>
    <lineage>
        <taxon>Eukaryota</taxon>
        <taxon>Fungi</taxon>
        <taxon>Dikarya</taxon>
        <taxon>Ascomycota</taxon>
        <taxon>Pezizomycotina</taxon>
        <taxon>Sordariomycetes</taxon>
        <taxon>Hypocreomycetidae</taxon>
        <taxon>Hypocreales</taxon>
        <taxon>Nectriaceae</taxon>
        <taxon>Fusarium</taxon>
    </lineage>
</organism>